<dbReference type="AlphaFoldDB" id="A0A9W7TU99"/>
<evidence type="ECO:0000256" key="3">
    <source>
        <dbReference type="ARBA" id="ARBA00022679"/>
    </source>
</evidence>
<keyword evidence="6" id="KW-0067">ATP-binding</keyword>
<dbReference type="Gene3D" id="3.30.200.20">
    <property type="entry name" value="Phosphorylase Kinase, domain 1"/>
    <property type="match status" value="1"/>
</dbReference>
<dbReference type="EMBL" id="JAFHDT010000011">
    <property type="protein sequence ID" value="KAI7803510.1"/>
    <property type="molecule type" value="Genomic_DNA"/>
</dbReference>
<keyword evidence="5 9" id="KW-0418">Kinase</keyword>
<comment type="catalytic activity">
    <reaction evidence="8">
        <text>L-seryl-[protein] + ATP = O-phospho-L-seryl-[protein] + ADP + H(+)</text>
        <dbReference type="Rhea" id="RHEA:17989"/>
        <dbReference type="Rhea" id="RHEA-COMP:9863"/>
        <dbReference type="Rhea" id="RHEA-COMP:11604"/>
        <dbReference type="ChEBI" id="CHEBI:15378"/>
        <dbReference type="ChEBI" id="CHEBI:29999"/>
        <dbReference type="ChEBI" id="CHEBI:30616"/>
        <dbReference type="ChEBI" id="CHEBI:83421"/>
        <dbReference type="ChEBI" id="CHEBI:456216"/>
        <dbReference type="EC" id="2.7.11.1"/>
    </reaction>
</comment>
<keyword evidence="3" id="KW-0808">Transferase</keyword>
<keyword evidence="4" id="KW-0547">Nucleotide-binding</keyword>
<dbReference type="GO" id="GO:0007346">
    <property type="term" value="P:regulation of mitotic cell cycle"/>
    <property type="evidence" value="ECO:0007669"/>
    <property type="project" value="TreeGrafter"/>
</dbReference>
<keyword evidence="2" id="KW-0723">Serine/threonine-protein kinase</keyword>
<dbReference type="GO" id="GO:0004674">
    <property type="term" value="F:protein serine/threonine kinase activity"/>
    <property type="evidence" value="ECO:0007669"/>
    <property type="project" value="UniProtKB-KW"/>
</dbReference>
<evidence type="ECO:0000256" key="2">
    <source>
        <dbReference type="ARBA" id="ARBA00022527"/>
    </source>
</evidence>
<evidence type="ECO:0000256" key="7">
    <source>
        <dbReference type="ARBA" id="ARBA00047899"/>
    </source>
</evidence>
<dbReference type="PANTHER" id="PTHR22984:SF11">
    <property type="entry name" value="AURORA KINASE-RELATED"/>
    <property type="match status" value="1"/>
</dbReference>
<dbReference type="GO" id="GO:0043066">
    <property type="term" value="P:negative regulation of apoptotic process"/>
    <property type="evidence" value="ECO:0007669"/>
    <property type="project" value="TreeGrafter"/>
</dbReference>
<organism evidence="9 10">
    <name type="scientific">Triplophysa rosa</name>
    <name type="common">Cave loach</name>
    <dbReference type="NCBI Taxonomy" id="992332"/>
    <lineage>
        <taxon>Eukaryota</taxon>
        <taxon>Metazoa</taxon>
        <taxon>Chordata</taxon>
        <taxon>Craniata</taxon>
        <taxon>Vertebrata</taxon>
        <taxon>Euteleostomi</taxon>
        <taxon>Actinopterygii</taxon>
        <taxon>Neopterygii</taxon>
        <taxon>Teleostei</taxon>
        <taxon>Ostariophysi</taxon>
        <taxon>Cypriniformes</taxon>
        <taxon>Nemacheilidae</taxon>
        <taxon>Triplophysa</taxon>
    </lineage>
</organism>
<protein>
    <recommendedName>
        <fullName evidence="1">non-specific serine/threonine protein kinase</fullName>
        <ecNumber evidence="1">2.7.11.1</ecNumber>
    </recommendedName>
</protein>
<dbReference type="SUPFAM" id="SSF56112">
    <property type="entry name" value="Protein kinase-like (PK-like)"/>
    <property type="match status" value="1"/>
</dbReference>
<evidence type="ECO:0000256" key="1">
    <source>
        <dbReference type="ARBA" id="ARBA00012513"/>
    </source>
</evidence>
<comment type="catalytic activity">
    <reaction evidence="7">
        <text>L-threonyl-[protein] + ATP = O-phospho-L-threonyl-[protein] + ADP + H(+)</text>
        <dbReference type="Rhea" id="RHEA:46608"/>
        <dbReference type="Rhea" id="RHEA-COMP:11060"/>
        <dbReference type="Rhea" id="RHEA-COMP:11605"/>
        <dbReference type="ChEBI" id="CHEBI:15378"/>
        <dbReference type="ChEBI" id="CHEBI:30013"/>
        <dbReference type="ChEBI" id="CHEBI:30616"/>
        <dbReference type="ChEBI" id="CHEBI:61977"/>
        <dbReference type="ChEBI" id="CHEBI:456216"/>
        <dbReference type="EC" id="2.7.11.1"/>
    </reaction>
</comment>
<proteinExistence type="predicted"/>
<dbReference type="PANTHER" id="PTHR22984">
    <property type="entry name" value="SERINE/THREONINE-PROTEIN KINASE PIM"/>
    <property type="match status" value="1"/>
</dbReference>
<dbReference type="GO" id="GO:0005524">
    <property type="term" value="F:ATP binding"/>
    <property type="evidence" value="ECO:0007669"/>
    <property type="project" value="UniProtKB-KW"/>
</dbReference>
<dbReference type="InterPro" id="IPR011009">
    <property type="entry name" value="Kinase-like_dom_sf"/>
</dbReference>
<comment type="caution">
    <text evidence="9">The sequence shown here is derived from an EMBL/GenBank/DDBJ whole genome shotgun (WGS) entry which is preliminary data.</text>
</comment>
<evidence type="ECO:0000256" key="8">
    <source>
        <dbReference type="ARBA" id="ARBA00048679"/>
    </source>
</evidence>
<sequence length="82" mass="9359">MHRDLRNLKATSMPLKVAIKYMPKELAKKVEDSDKGSIPLEVALLLHVSAPPACPNIVRLLEWFEQPKHYALILERPDPYLA</sequence>
<evidence type="ECO:0000313" key="10">
    <source>
        <dbReference type="Proteomes" id="UP001059041"/>
    </source>
</evidence>
<evidence type="ECO:0000313" key="9">
    <source>
        <dbReference type="EMBL" id="KAI7803510.1"/>
    </source>
</evidence>
<evidence type="ECO:0000256" key="4">
    <source>
        <dbReference type="ARBA" id="ARBA00022741"/>
    </source>
</evidence>
<reference evidence="9" key="1">
    <citation type="submission" date="2021-02" db="EMBL/GenBank/DDBJ databases">
        <title>Comparative genomics reveals that relaxation of natural selection precedes convergent phenotypic evolution of cavefish.</title>
        <authorList>
            <person name="Peng Z."/>
        </authorList>
    </citation>
    <scope>NUCLEOTIDE SEQUENCE</scope>
    <source>
        <tissue evidence="9">Muscle</tissue>
    </source>
</reference>
<keyword evidence="10" id="KW-1185">Reference proteome</keyword>
<dbReference type="EC" id="2.7.11.1" evidence="1"/>
<name>A0A9W7TU99_TRIRA</name>
<accession>A0A9W7TU99</accession>
<dbReference type="Proteomes" id="UP001059041">
    <property type="component" value="Linkage Group LG11"/>
</dbReference>
<evidence type="ECO:0000256" key="6">
    <source>
        <dbReference type="ARBA" id="ARBA00022840"/>
    </source>
</evidence>
<dbReference type="InterPro" id="IPR051138">
    <property type="entry name" value="PIM_Ser/Thr_kinase"/>
</dbReference>
<gene>
    <name evidence="9" type="ORF">IRJ41_007759</name>
</gene>
<dbReference type="GO" id="GO:0005737">
    <property type="term" value="C:cytoplasm"/>
    <property type="evidence" value="ECO:0007669"/>
    <property type="project" value="TreeGrafter"/>
</dbReference>
<evidence type="ECO:0000256" key="5">
    <source>
        <dbReference type="ARBA" id="ARBA00022777"/>
    </source>
</evidence>